<accession>A0A6N9PXZ9</accession>
<dbReference type="OrthoDB" id="9844627at2"/>
<dbReference type="AlphaFoldDB" id="A0A6N9PXZ9"/>
<organism evidence="1 2">
    <name type="scientific">Chengkuizengella marina</name>
    <dbReference type="NCBI Taxonomy" id="2507566"/>
    <lineage>
        <taxon>Bacteria</taxon>
        <taxon>Bacillati</taxon>
        <taxon>Bacillota</taxon>
        <taxon>Bacilli</taxon>
        <taxon>Bacillales</taxon>
        <taxon>Paenibacillaceae</taxon>
        <taxon>Chengkuizengella</taxon>
    </lineage>
</organism>
<comment type="caution">
    <text evidence="1">The sequence shown here is derived from an EMBL/GenBank/DDBJ whole genome shotgun (WGS) entry which is preliminary data.</text>
</comment>
<reference evidence="1 2" key="1">
    <citation type="submission" date="2019-01" db="EMBL/GenBank/DDBJ databases">
        <title>Chengkuizengella sp. nov., isolated from deep-sea sediment of East Pacific Ocean.</title>
        <authorList>
            <person name="Yang J."/>
            <person name="Lai Q."/>
            <person name="Shao Z."/>
        </authorList>
    </citation>
    <scope>NUCLEOTIDE SEQUENCE [LARGE SCALE GENOMIC DNA]</scope>
    <source>
        <strain evidence="1 2">YPA3-1-1</strain>
    </source>
</reference>
<proteinExistence type="predicted"/>
<evidence type="ECO:0000313" key="1">
    <source>
        <dbReference type="EMBL" id="NBI27847.1"/>
    </source>
</evidence>
<name>A0A6N9PXZ9_9BACL</name>
<protein>
    <submittedName>
        <fullName evidence="1">Uncharacterized protein</fullName>
    </submittedName>
</protein>
<dbReference type="EMBL" id="SIJB01000007">
    <property type="protein sequence ID" value="NBI27847.1"/>
    <property type="molecule type" value="Genomic_DNA"/>
</dbReference>
<dbReference type="RefSeq" id="WP_160644203.1">
    <property type="nucleotide sequence ID" value="NZ_SIJB01000007.1"/>
</dbReference>
<gene>
    <name evidence="1" type="ORF">ERL59_02585</name>
</gene>
<dbReference type="Proteomes" id="UP000448943">
    <property type="component" value="Unassembled WGS sequence"/>
</dbReference>
<sequence>MDNLFLKNQINQARQMLNQQMERIQGKGGQSGQLKLQHDYFKSLHETMNQQLNQVKQFQGNEKINGKIDQNRDMLDKHLKKMNEMLSNLGIEGEDNKLDAFHKKMNNLLDSFLEKKK</sequence>
<evidence type="ECO:0000313" key="2">
    <source>
        <dbReference type="Proteomes" id="UP000448943"/>
    </source>
</evidence>
<keyword evidence="2" id="KW-1185">Reference proteome</keyword>